<dbReference type="EMBL" id="CP019962">
    <property type="protein sequence ID" value="ARD66102.1"/>
    <property type="molecule type" value="Genomic_DNA"/>
</dbReference>
<dbReference type="KEGG" id="elim:B2M23_11355"/>
<evidence type="ECO:0000313" key="2">
    <source>
        <dbReference type="Proteomes" id="UP000192391"/>
    </source>
</evidence>
<sequence length="86" mass="9034">MANNVKVKINSAGARAVLNASSVQTDLLRRANGMKQSAETMGKGTYSADVKTGKNRAHAMVKTTDIVSIRSNAKNNTLLKAMGAGK</sequence>
<dbReference type="Proteomes" id="UP000192391">
    <property type="component" value="Chromosome"/>
</dbReference>
<evidence type="ECO:0000313" key="1">
    <source>
        <dbReference type="EMBL" id="ARD66102.1"/>
    </source>
</evidence>
<evidence type="ECO:0008006" key="3">
    <source>
        <dbReference type="Google" id="ProtNLM"/>
    </source>
</evidence>
<organism evidence="1 2">
    <name type="scientific">Eubacterium limosum</name>
    <dbReference type="NCBI Taxonomy" id="1736"/>
    <lineage>
        <taxon>Bacteria</taxon>
        <taxon>Bacillati</taxon>
        <taxon>Bacillota</taxon>
        <taxon>Clostridia</taxon>
        <taxon>Eubacteriales</taxon>
        <taxon>Eubacteriaceae</taxon>
        <taxon>Eubacterium</taxon>
    </lineage>
</organism>
<dbReference type="RefSeq" id="WP_038354090.1">
    <property type="nucleotide sequence ID" value="NZ_CP019962.1"/>
</dbReference>
<gene>
    <name evidence="1" type="ORF">B2M23_11355</name>
</gene>
<accession>A0AAC9W3H9</accession>
<protein>
    <recommendedName>
        <fullName evidence="3">Phage protein</fullName>
    </recommendedName>
</protein>
<dbReference type="AlphaFoldDB" id="A0AAC9W3H9"/>
<name>A0AAC9W3H9_EUBLI</name>
<reference evidence="2" key="1">
    <citation type="journal article" date="2017" name="Sci. Rep.">
        <title>Determination of the Genome and Primary Transcriptome of Syngas Fermenting Eubacterium limosum ATCC 8486.</title>
        <authorList>
            <person name="Song Y."/>
            <person name="Shin J."/>
            <person name="Jeong Y."/>
            <person name="Jin S."/>
            <person name="Lee J.K."/>
            <person name="Kim D.R."/>
            <person name="Kim S.C."/>
            <person name="Cho S."/>
            <person name="Cho B.K."/>
        </authorList>
    </citation>
    <scope>NUCLEOTIDE SEQUENCE [LARGE SCALE GENOMIC DNA]</scope>
    <source>
        <strain evidence="2">ATCC 8486</strain>
    </source>
</reference>
<proteinExistence type="predicted"/>